<evidence type="ECO:0000256" key="3">
    <source>
        <dbReference type="ARBA" id="ARBA00023239"/>
    </source>
</evidence>
<evidence type="ECO:0000256" key="2">
    <source>
        <dbReference type="ARBA" id="ARBA00022631"/>
    </source>
</evidence>
<dbReference type="AlphaFoldDB" id="A0A1H7FHW3"/>
<dbReference type="SUPFAM" id="SSF51182">
    <property type="entry name" value="RmlC-like cupins"/>
    <property type="match status" value="1"/>
</dbReference>
<comment type="catalytic activity">
    <reaction evidence="4">
        <text>(S)-ureidoglycolate = urea + glyoxylate</text>
        <dbReference type="Rhea" id="RHEA:11304"/>
        <dbReference type="ChEBI" id="CHEBI:16199"/>
        <dbReference type="ChEBI" id="CHEBI:36655"/>
        <dbReference type="ChEBI" id="CHEBI:57296"/>
        <dbReference type="EC" id="4.3.2.3"/>
    </reaction>
</comment>
<dbReference type="RefSeq" id="WP_090552409.1">
    <property type="nucleotide sequence ID" value="NZ_FNSR01000003.1"/>
</dbReference>
<dbReference type="GO" id="GO:0000256">
    <property type="term" value="P:allantoin catabolic process"/>
    <property type="evidence" value="ECO:0007669"/>
    <property type="project" value="InterPro"/>
</dbReference>
<dbReference type="Proteomes" id="UP000199120">
    <property type="component" value="Unassembled WGS sequence"/>
</dbReference>
<dbReference type="GO" id="GO:0006144">
    <property type="term" value="P:purine nucleobase metabolic process"/>
    <property type="evidence" value="ECO:0007669"/>
    <property type="project" value="UniProtKB-KW"/>
</dbReference>
<gene>
    <name evidence="5" type="ORF">SAMN05192542_101333</name>
</gene>
<dbReference type="Gene3D" id="2.60.120.480">
    <property type="entry name" value="Ureidoglycolate hydrolase"/>
    <property type="match status" value="1"/>
</dbReference>
<dbReference type="PANTHER" id="PTHR21221:SF1">
    <property type="entry name" value="UREIDOGLYCOLATE LYASE"/>
    <property type="match status" value="1"/>
</dbReference>
<dbReference type="InterPro" id="IPR024060">
    <property type="entry name" value="Ureidoglycolate_lyase_dom_sf"/>
</dbReference>
<evidence type="ECO:0000313" key="6">
    <source>
        <dbReference type="Proteomes" id="UP000199120"/>
    </source>
</evidence>
<keyword evidence="2" id="KW-0659">Purine metabolism</keyword>
<comment type="subunit">
    <text evidence="1">Homodimer.</text>
</comment>
<protein>
    <submittedName>
        <fullName evidence="5">Ureidoglycolate lyase</fullName>
    </submittedName>
</protein>
<dbReference type="GO" id="GO:0050385">
    <property type="term" value="F:ureidoglycolate lyase activity"/>
    <property type="evidence" value="ECO:0007669"/>
    <property type="project" value="UniProtKB-EC"/>
</dbReference>
<name>A0A1H7FHW3_9BURK</name>
<accession>A0A1H7FHW3</accession>
<dbReference type="EMBL" id="FOAJ01000001">
    <property type="protein sequence ID" value="SEK25374.1"/>
    <property type="molecule type" value="Genomic_DNA"/>
</dbReference>
<dbReference type="OrthoDB" id="9804602at2"/>
<dbReference type="STRING" id="416943.SAMN05445871_5911"/>
<dbReference type="InterPro" id="IPR047233">
    <property type="entry name" value="UAH_cupin"/>
</dbReference>
<sequence>MQDSEALTLIPGPLTAEAFAPFGDVVPIANDERRNHFRFAFEAASEAREPALWVSYPSKVAGDVVEVLKLERHPHAAQTFIPIRDGRYLVVVCHAAADGSPDLSTLRALVAESNQGVTYRRNVWHHGLTVLDQRTRFAVVTTLSGDGDDDCFYELPKPVRIRLSAADTGA</sequence>
<keyword evidence="3 5" id="KW-0456">Lyase</keyword>
<dbReference type="CDD" id="cd20298">
    <property type="entry name" value="cupin_UAH"/>
    <property type="match status" value="1"/>
</dbReference>
<dbReference type="PANTHER" id="PTHR21221">
    <property type="entry name" value="UREIDOGLYCOLATE HYDROLASE"/>
    <property type="match status" value="1"/>
</dbReference>
<evidence type="ECO:0000256" key="4">
    <source>
        <dbReference type="ARBA" id="ARBA00047684"/>
    </source>
</evidence>
<organism evidence="5 6">
    <name type="scientific">Paraburkholderia caballeronis</name>
    <dbReference type="NCBI Taxonomy" id="416943"/>
    <lineage>
        <taxon>Bacteria</taxon>
        <taxon>Pseudomonadati</taxon>
        <taxon>Pseudomonadota</taxon>
        <taxon>Betaproteobacteria</taxon>
        <taxon>Burkholderiales</taxon>
        <taxon>Burkholderiaceae</taxon>
        <taxon>Paraburkholderia</taxon>
    </lineage>
</organism>
<evidence type="ECO:0000256" key="1">
    <source>
        <dbReference type="ARBA" id="ARBA00011738"/>
    </source>
</evidence>
<reference evidence="6" key="1">
    <citation type="submission" date="2016-10" db="EMBL/GenBank/DDBJ databases">
        <authorList>
            <person name="Varghese N."/>
            <person name="Submissions S."/>
        </authorList>
    </citation>
    <scope>NUCLEOTIDE SEQUENCE [LARGE SCALE GENOMIC DNA]</scope>
    <source>
        <strain evidence="6">LMG 26416</strain>
    </source>
</reference>
<proteinExistence type="predicted"/>
<dbReference type="InterPro" id="IPR007247">
    <property type="entry name" value="Ureidogly_lyase"/>
</dbReference>
<dbReference type="GO" id="GO:0004848">
    <property type="term" value="F:ureidoglycolate hydrolase activity"/>
    <property type="evidence" value="ECO:0007669"/>
    <property type="project" value="InterPro"/>
</dbReference>
<keyword evidence="6" id="KW-1185">Reference proteome</keyword>
<dbReference type="InterPro" id="IPR011051">
    <property type="entry name" value="RmlC_Cupin_sf"/>
</dbReference>
<evidence type="ECO:0000313" key="5">
    <source>
        <dbReference type="EMBL" id="SEK25374.1"/>
    </source>
</evidence>
<dbReference type="Pfam" id="PF04115">
    <property type="entry name" value="Ureidogly_lyase"/>
    <property type="match status" value="1"/>
</dbReference>